<dbReference type="PANTHER" id="PTHR38445:SF9">
    <property type="entry name" value="HTH-TYPE TRANSCRIPTIONAL REPRESSOR YTRA"/>
    <property type="match status" value="1"/>
</dbReference>
<keyword evidence="2" id="KW-0238">DNA-binding</keyword>
<dbReference type="Pfam" id="PF00392">
    <property type="entry name" value="GntR"/>
    <property type="match status" value="1"/>
</dbReference>
<keyword evidence="1" id="KW-0805">Transcription regulation</keyword>
<evidence type="ECO:0000313" key="6">
    <source>
        <dbReference type="Proteomes" id="UP000604730"/>
    </source>
</evidence>
<dbReference type="InterPro" id="IPR036388">
    <property type="entry name" value="WH-like_DNA-bd_sf"/>
</dbReference>
<keyword evidence="6" id="KW-1185">Reference proteome</keyword>
<dbReference type="PANTHER" id="PTHR38445">
    <property type="entry name" value="HTH-TYPE TRANSCRIPTIONAL REPRESSOR YTRA"/>
    <property type="match status" value="1"/>
</dbReference>
<evidence type="ECO:0000256" key="3">
    <source>
        <dbReference type="ARBA" id="ARBA00023163"/>
    </source>
</evidence>
<comment type="caution">
    <text evidence="5">The sequence shown here is derived from an EMBL/GenBank/DDBJ whole genome shotgun (WGS) entry which is preliminary data.</text>
</comment>
<name>A0ABS1J1T2_9FIRM</name>
<evidence type="ECO:0000256" key="1">
    <source>
        <dbReference type="ARBA" id="ARBA00023015"/>
    </source>
</evidence>
<dbReference type="InterPro" id="IPR000524">
    <property type="entry name" value="Tscrpt_reg_HTH_GntR"/>
</dbReference>
<dbReference type="Proteomes" id="UP000604730">
    <property type="component" value="Unassembled WGS sequence"/>
</dbReference>
<dbReference type="EMBL" id="JAEPRJ010000001">
    <property type="protein sequence ID" value="MBK5898104.1"/>
    <property type="molecule type" value="Genomic_DNA"/>
</dbReference>
<dbReference type="SUPFAM" id="SSF46785">
    <property type="entry name" value="Winged helix' DNA-binding domain"/>
    <property type="match status" value="1"/>
</dbReference>
<gene>
    <name evidence="5" type="ORF">JJN12_10005</name>
</gene>
<reference evidence="5 6" key="1">
    <citation type="submission" date="2021-01" db="EMBL/GenBank/DDBJ databases">
        <title>Isolation and description of Catonella massiliensis sp. nov., a novel Catonella species, isolated from a stable periodontitis subject.</title>
        <authorList>
            <person name="Antezack A."/>
            <person name="Boxberger M."/>
            <person name="La Scola B."/>
            <person name="Monnet-Corti V."/>
        </authorList>
    </citation>
    <scope>NUCLEOTIDE SEQUENCE [LARGE SCALE GENOMIC DNA]</scope>
    <source>
        <strain evidence="5 6">Marseille-Q4567</strain>
    </source>
</reference>
<dbReference type="PROSITE" id="PS50949">
    <property type="entry name" value="HTH_GNTR"/>
    <property type="match status" value="1"/>
</dbReference>
<dbReference type="RefSeq" id="WP_208429544.1">
    <property type="nucleotide sequence ID" value="NZ_JAEPRJ010000001.1"/>
</dbReference>
<sequence length="119" mass="13649">MAWVLDEGLPIYPQLMNEIRRRIVTEVYKAGDRIPSVRELAAEAEVNANTMQKALSELEREELLVTMRSTGRTVTEDVEKIKSTKKAMAESEISRCMIYMKELGYSMEEIQSLIAEYKA</sequence>
<keyword evidence="3" id="KW-0804">Transcription</keyword>
<feature type="domain" description="HTH gntR-type" evidence="4">
    <location>
        <begin position="9"/>
        <end position="77"/>
    </location>
</feature>
<organism evidence="5 6">
    <name type="scientific">Catonella massiliensis</name>
    <dbReference type="NCBI Taxonomy" id="2799636"/>
    <lineage>
        <taxon>Bacteria</taxon>
        <taxon>Bacillati</taxon>
        <taxon>Bacillota</taxon>
        <taxon>Clostridia</taxon>
        <taxon>Lachnospirales</taxon>
        <taxon>Lachnospiraceae</taxon>
        <taxon>Catonella</taxon>
    </lineage>
</organism>
<evidence type="ECO:0000313" key="5">
    <source>
        <dbReference type="EMBL" id="MBK5898104.1"/>
    </source>
</evidence>
<dbReference type="InterPro" id="IPR036390">
    <property type="entry name" value="WH_DNA-bd_sf"/>
</dbReference>
<accession>A0ABS1J1T2</accession>
<evidence type="ECO:0000256" key="2">
    <source>
        <dbReference type="ARBA" id="ARBA00023125"/>
    </source>
</evidence>
<protein>
    <submittedName>
        <fullName evidence="5">GntR family transcriptional regulator</fullName>
    </submittedName>
</protein>
<dbReference type="SMART" id="SM00345">
    <property type="entry name" value="HTH_GNTR"/>
    <property type="match status" value="1"/>
</dbReference>
<dbReference type="Gene3D" id="1.10.10.10">
    <property type="entry name" value="Winged helix-like DNA-binding domain superfamily/Winged helix DNA-binding domain"/>
    <property type="match status" value="1"/>
</dbReference>
<evidence type="ECO:0000259" key="4">
    <source>
        <dbReference type="PROSITE" id="PS50949"/>
    </source>
</evidence>
<proteinExistence type="predicted"/>